<evidence type="ECO:0000256" key="4">
    <source>
        <dbReference type="SAM" id="MobiDB-lite"/>
    </source>
</evidence>
<dbReference type="NCBIfam" id="NF006129">
    <property type="entry name" value="PRK08273.1"/>
    <property type="match status" value="1"/>
</dbReference>
<evidence type="ECO:0000256" key="3">
    <source>
        <dbReference type="RuleBase" id="RU362132"/>
    </source>
</evidence>
<dbReference type="InterPro" id="IPR012000">
    <property type="entry name" value="Thiamin_PyroP_enz_cen_dom"/>
</dbReference>
<feature type="domain" description="Thiamine pyrophosphate enzyme central" evidence="5">
    <location>
        <begin position="198"/>
        <end position="328"/>
    </location>
</feature>
<evidence type="ECO:0000256" key="2">
    <source>
        <dbReference type="ARBA" id="ARBA00023052"/>
    </source>
</evidence>
<evidence type="ECO:0000313" key="9">
    <source>
        <dbReference type="Proteomes" id="UP001500839"/>
    </source>
</evidence>
<dbReference type="InterPro" id="IPR047212">
    <property type="entry name" value="TPP_POXB-like"/>
</dbReference>
<dbReference type="InterPro" id="IPR011766">
    <property type="entry name" value="TPP_enzyme_TPP-bd"/>
</dbReference>
<dbReference type="EMBL" id="BAABKQ010000001">
    <property type="protein sequence ID" value="GAA4813425.1"/>
    <property type="molecule type" value="Genomic_DNA"/>
</dbReference>
<keyword evidence="2 3" id="KW-0786">Thiamine pyrophosphate</keyword>
<dbReference type="Gene3D" id="3.40.50.970">
    <property type="match status" value="2"/>
</dbReference>
<feature type="domain" description="Thiamine pyrophosphate enzyme TPP-binding" evidence="6">
    <location>
        <begin position="388"/>
        <end position="544"/>
    </location>
</feature>
<dbReference type="Pfam" id="PF02775">
    <property type="entry name" value="TPP_enzyme_C"/>
    <property type="match status" value="1"/>
</dbReference>
<comment type="similarity">
    <text evidence="1 3">Belongs to the TPP enzyme family.</text>
</comment>
<dbReference type="InterPro" id="IPR012001">
    <property type="entry name" value="Thiamin_PyroP_enz_TPP-bd_dom"/>
</dbReference>
<feature type="domain" description="Thiamine pyrophosphate enzyme N-terminal TPP-binding" evidence="7">
    <location>
        <begin position="3"/>
        <end position="117"/>
    </location>
</feature>
<dbReference type="PANTHER" id="PTHR42981">
    <property type="entry name" value="PYRUVATE DEHYDROGENASE [UBIQUINONE]"/>
    <property type="match status" value="1"/>
</dbReference>
<proteinExistence type="inferred from homology"/>
<dbReference type="PANTHER" id="PTHR42981:SF2">
    <property type="entry name" value="PYRUVATE DEHYDROGENASE [UBIQUINONE]"/>
    <property type="match status" value="1"/>
</dbReference>
<dbReference type="SUPFAM" id="SSF52518">
    <property type="entry name" value="Thiamin diphosphate-binding fold (THDP-binding)"/>
    <property type="match status" value="2"/>
</dbReference>
<dbReference type="Pfam" id="PF02776">
    <property type="entry name" value="TPP_enzyme_N"/>
    <property type="match status" value="1"/>
</dbReference>
<dbReference type="Pfam" id="PF00205">
    <property type="entry name" value="TPP_enzyme_M"/>
    <property type="match status" value="1"/>
</dbReference>
<reference evidence="9" key="1">
    <citation type="journal article" date="2019" name="Int. J. Syst. Evol. Microbiol.">
        <title>The Global Catalogue of Microorganisms (GCM) 10K type strain sequencing project: providing services to taxonomists for standard genome sequencing and annotation.</title>
        <authorList>
            <consortium name="The Broad Institute Genomics Platform"/>
            <consortium name="The Broad Institute Genome Sequencing Center for Infectious Disease"/>
            <person name="Wu L."/>
            <person name="Ma J."/>
        </authorList>
    </citation>
    <scope>NUCLEOTIDE SEQUENCE [LARGE SCALE GENOMIC DNA]</scope>
    <source>
        <strain evidence="9">JCM 18542</strain>
    </source>
</reference>
<evidence type="ECO:0000259" key="5">
    <source>
        <dbReference type="Pfam" id="PF00205"/>
    </source>
</evidence>
<dbReference type="InterPro" id="IPR029035">
    <property type="entry name" value="DHS-like_NAD/FAD-binding_dom"/>
</dbReference>
<evidence type="ECO:0000259" key="6">
    <source>
        <dbReference type="Pfam" id="PF02775"/>
    </source>
</evidence>
<evidence type="ECO:0000259" key="7">
    <source>
        <dbReference type="Pfam" id="PF02776"/>
    </source>
</evidence>
<dbReference type="CDD" id="cd07039">
    <property type="entry name" value="TPP_PYR_POX"/>
    <property type="match status" value="1"/>
</dbReference>
<accession>A0ABP9CSF3</accession>
<dbReference type="CDD" id="cd02014">
    <property type="entry name" value="TPP_POX"/>
    <property type="match status" value="1"/>
</dbReference>
<dbReference type="Gene3D" id="3.40.50.1220">
    <property type="entry name" value="TPP-binding domain"/>
    <property type="match status" value="1"/>
</dbReference>
<dbReference type="RefSeq" id="WP_200171789.1">
    <property type="nucleotide sequence ID" value="NZ_BAABKQ010000001.1"/>
</dbReference>
<dbReference type="InterPro" id="IPR047211">
    <property type="entry name" value="POXB-like"/>
</dbReference>
<comment type="caution">
    <text evidence="8">The sequence shown here is derived from an EMBL/GenBank/DDBJ whole genome shotgun (WGS) entry which is preliminary data.</text>
</comment>
<gene>
    <name evidence="8" type="ORF">GCM10023353_17990</name>
</gene>
<evidence type="ECO:0000256" key="1">
    <source>
        <dbReference type="ARBA" id="ARBA00007812"/>
    </source>
</evidence>
<name>A0ABP9CSF3_9ACTN</name>
<feature type="region of interest" description="Disordered" evidence="4">
    <location>
        <begin position="581"/>
        <end position="609"/>
    </location>
</feature>
<dbReference type="Proteomes" id="UP001500839">
    <property type="component" value="Unassembled WGS sequence"/>
</dbReference>
<dbReference type="InterPro" id="IPR047210">
    <property type="entry name" value="TPP_PYR_POXB-like"/>
</dbReference>
<organism evidence="8 9">
    <name type="scientific">Tomitella cavernea</name>
    <dbReference type="NCBI Taxonomy" id="1387982"/>
    <lineage>
        <taxon>Bacteria</taxon>
        <taxon>Bacillati</taxon>
        <taxon>Actinomycetota</taxon>
        <taxon>Actinomycetes</taxon>
        <taxon>Mycobacteriales</taxon>
        <taxon>Tomitella</taxon>
    </lineage>
</organism>
<dbReference type="InterPro" id="IPR029061">
    <property type="entry name" value="THDP-binding"/>
</dbReference>
<sequence>MQTTAQFILGRLRQWGIHRIFGYPGDGILAMLDALNQADGDPELIQTRHEEMAAFMATGHAKFTGTIGCCLATSGGGAIHLLNGLYDAKLDHQPVVALIGQQKRMSLGAAFQQEIDPNTLYKDVSSDFVQTCMEPTQARHLVDRACKVALTNRTVATIILPEDVGESEAVPSPPRVHGAVFSGVGWTRPRMIPPVSELDKAAEILNSGSKVAMLVGHGAAEAAGQVVEAAELLGAGVAKTSLGRATLPDDLPYVTGPIGLLGSTASDAMMRGADTLFFIGTAFPYAEWLPKEDQCRGVEINADGRMIGTRYPMEANLVGDSVSTLDELLPKLRRKQDRSWREHIEAQVDEWWKVLDDRAHDKADPLNPELVAHELSKRLPDESVITADAGSVANWWARHLRMRPGMGASLAGNLATMGPGTPYAIATKLAYPTRPVIAMVGDGVFQMNGMAEMITIKRYMDRFTRGGPLVFCVFNNQDLNQVTFEQRAQGADPKFEGSQHIPDVPYAEFAEMLGLTGIRCDSPDDIGAAWDRALATDGPVVLEVIVDPEIPPVPPHMKTEMAKKTAKAMVSDPERVGIATKGTKQKLHEFTESAKQYLPGDSGDRGEGR</sequence>
<evidence type="ECO:0000313" key="8">
    <source>
        <dbReference type="EMBL" id="GAA4813425.1"/>
    </source>
</evidence>
<protein>
    <submittedName>
        <fullName evidence="8">Thiamine pyrophosphate-requiring protein</fullName>
    </submittedName>
</protein>
<keyword evidence="9" id="KW-1185">Reference proteome</keyword>
<dbReference type="SUPFAM" id="SSF52467">
    <property type="entry name" value="DHS-like NAD/FAD-binding domain"/>
    <property type="match status" value="1"/>
</dbReference>